<sequence>MSILDGFIKDQSDNLPKIDALSMFSFLGKNRDFTGAELRGAKAKRSGRESYGDSAIGYVQVKRETNLCRVKAIVTPLHKITKKGYGVTVICNEEDEVVLSALCDSCAVSLGEYNGFPDLNYIYLL</sequence>
<dbReference type="AlphaFoldDB" id="A0A4Y2HXD1"/>
<reference evidence="1 2" key="1">
    <citation type="journal article" date="2019" name="Sci. Rep.">
        <title>Orb-weaving spider Araneus ventricosus genome elucidates the spidroin gene catalogue.</title>
        <authorList>
            <person name="Kono N."/>
            <person name="Nakamura H."/>
            <person name="Ohtoshi R."/>
            <person name="Moran D.A.P."/>
            <person name="Shinohara A."/>
            <person name="Yoshida Y."/>
            <person name="Fujiwara M."/>
            <person name="Mori M."/>
            <person name="Tomita M."/>
            <person name="Arakawa K."/>
        </authorList>
    </citation>
    <scope>NUCLEOTIDE SEQUENCE [LARGE SCALE GENOMIC DNA]</scope>
</reference>
<keyword evidence="2" id="KW-1185">Reference proteome</keyword>
<dbReference type="OrthoDB" id="6765664at2759"/>
<dbReference type="PANTHER" id="PTHR39953">
    <property type="entry name" value="RE54151P"/>
    <property type="match status" value="1"/>
</dbReference>
<dbReference type="EMBL" id="BGPR01002226">
    <property type="protein sequence ID" value="GBM70040.1"/>
    <property type="molecule type" value="Genomic_DNA"/>
</dbReference>
<evidence type="ECO:0000313" key="1">
    <source>
        <dbReference type="EMBL" id="GBM70040.1"/>
    </source>
</evidence>
<evidence type="ECO:0000313" key="2">
    <source>
        <dbReference type="Proteomes" id="UP000499080"/>
    </source>
</evidence>
<protein>
    <submittedName>
        <fullName evidence="1">Uncharacterized protein</fullName>
    </submittedName>
</protein>
<dbReference type="Proteomes" id="UP000499080">
    <property type="component" value="Unassembled WGS sequence"/>
</dbReference>
<dbReference type="PANTHER" id="PTHR39953:SF1">
    <property type="entry name" value="RE54151P"/>
    <property type="match status" value="1"/>
</dbReference>
<comment type="caution">
    <text evidence="1">The sequence shown here is derived from an EMBL/GenBank/DDBJ whole genome shotgun (WGS) entry which is preliminary data.</text>
</comment>
<gene>
    <name evidence="1" type="ORF">AVEN_220889_1</name>
</gene>
<proteinExistence type="predicted"/>
<accession>A0A4Y2HXD1</accession>
<organism evidence="1 2">
    <name type="scientific">Araneus ventricosus</name>
    <name type="common">Orbweaver spider</name>
    <name type="synonym">Epeira ventricosa</name>
    <dbReference type="NCBI Taxonomy" id="182803"/>
    <lineage>
        <taxon>Eukaryota</taxon>
        <taxon>Metazoa</taxon>
        <taxon>Ecdysozoa</taxon>
        <taxon>Arthropoda</taxon>
        <taxon>Chelicerata</taxon>
        <taxon>Arachnida</taxon>
        <taxon>Araneae</taxon>
        <taxon>Araneomorphae</taxon>
        <taxon>Entelegynae</taxon>
        <taxon>Araneoidea</taxon>
        <taxon>Araneidae</taxon>
        <taxon>Araneus</taxon>
    </lineage>
</organism>
<name>A0A4Y2HXD1_ARAVE</name>